<dbReference type="Proteomes" id="UP000465609">
    <property type="component" value="Chromosome"/>
</dbReference>
<dbReference type="EMBL" id="AP022577">
    <property type="protein sequence ID" value="BBX86724.1"/>
    <property type="molecule type" value="Genomic_DNA"/>
</dbReference>
<proteinExistence type="predicted"/>
<protein>
    <submittedName>
        <fullName evidence="1">Uncharacterized protein</fullName>
    </submittedName>
</protein>
<organism evidence="1 2">
    <name type="scientific">Mycolicibacterium aubagnense</name>
    <dbReference type="NCBI Taxonomy" id="319707"/>
    <lineage>
        <taxon>Bacteria</taxon>
        <taxon>Bacillati</taxon>
        <taxon>Actinomycetota</taxon>
        <taxon>Actinomycetes</taxon>
        <taxon>Mycobacteriales</taxon>
        <taxon>Mycobacteriaceae</taxon>
        <taxon>Mycolicibacterium</taxon>
    </lineage>
</organism>
<reference evidence="1 2" key="1">
    <citation type="journal article" date="2019" name="Emerg. Microbes Infect.">
        <title>Comprehensive subspecies identification of 175 nontuberculous mycobacteria species based on 7547 genomic profiles.</title>
        <authorList>
            <person name="Matsumoto Y."/>
            <person name="Kinjo T."/>
            <person name="Motooka D."/>
            <person name="Nabeya D."/>
            <person name="Jung N."/>
            <person name="Uechi K."/>
            <person name="Horii T."/>
            <person name="Iida T."/>
            <person name="Fujita J."/>
            <person name="Nakamura S."/>
        </authorList>
    </citation>
    <scope>NUCLEOTIDE SEQUENCE [LARGE SCALE GENOMIC DNA]</scope>
    <source>
        <strain evidence="1 2">JCM 15296</strain>
    </source>
</reference>
<gene>
    <name evidence="1" type="ORF">MAUB_45970</name>
</gene>
<sequence>MSRDNGIQNQNMPAMAPTIIDAVGTTPRSRCTVGTIGAVVGFVGSADVGPVAVATMPPT</sequence>
<keyword evidence="2" id="KW-1185">Reference proteome</keyword>
<accession>A0ABN5Z159</accession>
<evidence type="ECO:0000313" key="2">
    <source>
        <dbReference type="Proteomes" id="UP000465609"/>
    </source>
</evidence>
<name>A0ABN5Z159_9MYCO</name>
<evidence type="ECO:0000313" key="1">
    <source>
        <dbReference type="EMBL" id="BBX86724.1"/>
    </source>
</evidence>